<dbReference type="Proteomes" id="UP000198481">
    <property type="component" value="Chromosome I"/>
</dbReference>
<evidence type="ECO:0000313" key="2">
    <source>
        <dbReference type="Proteomes" id="UP000198481"/>
    </source>
</evidence>
<sequence length="37" mass="4406">MWEPSLLAIAFCQSTFRLLTHRHREQAHSYILFLVCS</sequence>
<proteinExistence type="predicted"/>
<name>A0A1H1YMG3_9PSED</name>
<reference evidence="1 2" key="1">
    <citation type="submission" date="2016-10" db="EMBL/GenBank/DDBJ databases">
        <authorList>
            <person name="de Groot N.N."/>
        </authorList>
    </citation>
    <scope>NUCLEOTIDE SEQUENCE [LARGE SCALE GENOMIC DNA]</scope>
    <source>
        <strain evidence="1 2">LMG 26867</strain>
    </source>
</reference>
<organism evidence="1 2">
    <name type="scientific">Pseudomonas prosekii</name>
    <dbReference type="NCBI Taxonomy" id="1148509"/>
    <lineage>
        <taxon>Bacteria</taxon>
        <taxon>Pseudomonadati</taxon>
        <taxon>Pseudomonadota</taxon>
        <taxon>Gammaproteobacteria</taxon>
        <taxon>Pseudomonadales</taxon>
        <taxon>Pseudomonadaceae</taxon>
        <taxon>Pseudomonas</taxon>
    </lineage>
</organism>
<dbReference type="EMBL" id="LT629762">
    <property type="protein sequence ID" value="SDT22535.1"/>
    <property type="molecule type" value="Genomic_DNA"/>
</dbReference>
<dbReference type="STRING" id="1148509.SAMN05216222_3516"/>
<accession>A0A1H1YMG3</accession>
<dbReference type="AlphaFoldDB" id="A0A1H1YMG3"/>
<evidence type="ECO:0000313" key="1">
    <source>
        <dbReference type="EMBL" id="SDT22535.1"/>
    </source>
</evidence>
<gene>
    <name evidence="1" type="ORF">SAMN05216222_3516</name>
</gene>
<protein>
    <submittedName>
        <fullName evidence="1">Uncharacterized protein</fullName>
    </submittedName>
</protein>